<dbReference type="Pfam" id="PF12823">
    <property type="entry name" value="DUF3817"/>
    <property type="match status" value="1"/>
</dbReference>
<evidence type="ECO:0000313" key="8">
    <source>
        <dbReference type="EMBL" id="RSO63350.1"/>
    </source>
</evidence>
<evidence type="ECO:0000256" key="6">
    <source>
        <dbReference type="SAM" id="Phobius"/>
    </source>
</evidence>
<gene>
    <name evidence="8" type="ORF">EA752_01095</name>
</gene>
<dbReference type="PANTHER" id="PTHR40077">
    <property type="entry name" value="MEMBRANE PROTEIN-RELATED"/>
    <property type="match status" value="1"/>
</dbReference>
<dbReference type="InterPro" id="IPR023845">
    <property type="entry name" value="DUF3817_TM"/>
</dbReference>
<sequence>MANPKAQNITQFQKLKFFSLLETISLLLLVVVAVPLKYFNGWDTGVHFMGPIHGLTFFVYLWFAVQTITESKWTPLELLRLVVVTLIPFGVYFNLSFIKNKMTNVDEAQSS</sequence>
<dbReference type="PANTHER" id="PTHR40077:SF1">
    <property type="entry name" value="MEMBRANE PROTEIN"/>
    <property type="match status" value="1"/>
</dbReference>
<dbReference type="NCBIfam" id="TIGR03954">
    <property type="entry name" value="integ_memb_HG"/>
    <property type="match status" value="1"/>
</dbReference>
<reference evidence="8 9" key="1">
    <citation type="submission" date="2018-10" db="EMBL/GenBank/DDBJ databases">
        <title>GWAS and RNA-Seq identify cryptic mechanisms of antimicrobial resistance in Acinetobacter baumannii.</title>
        <authorList>
            <person name="Sahl J.W."/>
        </authorList>
    </citation>
    <scope>NUCLEOTIDE SEQUENCE [LARGE SCALE GENOMIC DNA]</scope>
    <source>
        <strain evidence="8 9">TG41884</strain>
    </source>
</reference>
<evidence type="ECO:0000256" key="3">
    <source>
        <dbReference type="ARBA" id="ARBA00022692"/>
    </source>
</evidence>
<keyword evidence="5 6" id="KW-0472">Membrane</keyword>
<feature type="transmembrane region" description="Helical" evidence="6">
    <location>
        <begin position="20"/>
        <end position="39"/>
    </location>
</feature>
<evidence type="ECO:0000256" key="5">
    <source>
        <dbReference type="ARBA" id="ARBA00023136"/>
    </source>
</evidence>
<organism evidence="8 9">
    <name type="scientific">Acinetobacter pittii</name>
    <name type="common">Acinetobacter genomosp. 3</name>
    <dbReference type="NCBI Taxonomy" id="48296"/>
    <lineage>
        <taxon>Bacteria</taxon>
        <taxon>Pseudomonadati</taxon>
        <taxon>Pseudomonadota</taxon>
        <taxon>Gammaproteobacteria</taxon>
        <taxon>Moraxellales</taxon>
        <taxon>Moraxellaceae</taxon>
        <taxon>Acinetobacter</taxon>
        <taxon>Acinetobacter calcoaceticus/baumannii complex</taxon>
    </lineage>
</organism>
<comment type="subcellular location">
    <subcellularLocation>
        <location evidence="1">Cell membrane</location>
        <topology evidence="1">Multi-pass membrane protein</topology>
    </subcellularLocation>
</comment>
<keyword evidence="3 6" id="KW-0812">Transmembrane</keyword>
<accession>A0A1C2PT40</accession>
<dbReference type="Proteomes" id="UP000271320">
    <property type="component" value="Unassembled WGS sequence"/>
</dbReference>
<feature type="transmembrane region" description="Helical" evidence="6">
    <location>
        <begin position="45"/>
        <end position="65"/>
    </location>
</feature>
<keyword evidence="4 6" id="KW-1133">Transmembrane helix</keyword>
<comment type="caution">
    <text evidence="8">The sequence shown here is derived from an EMBL/GenBank/DDBJ whole genome shotgun (WGS) entry which is preliminary data.</text>
</comment>
<evidence type="ECO:0000259" key="7">
    <source>
        <dbReference type="Pfam" id="PF12823"/>
    </source>
</evidence>
<dbReference type="AlphaFoldDB" id="A0A1C2PT40"/>
<protein>
    <submittedName>
        <fullName evidence="8">DUF3817 domain-containing protein</fullName>
    </submittedName>
</protein>
<evidence type="ECO:0000256" key="2">
    <source>
        <dbReference type="ARBA" id="ARBA00022475"/>
    </source>
</evidence>
<evidence type="ECO:0000256" key="1">
    <source>
        <dbReference type="ARBA" id="ARBA00004651"/>
    </source>
</evidence>
<dbReference type="RefSeq" id="WP_017386423.1">
    <property type="nucleotide sequence ID" value="NZ_BBTQ01000021.1"/>
</dbReference>
<evidence type="ECO:0000313" key="9">
    <source>
        <dbReference type="Proteomes" id="UP000271320"/>
    </source>
</evidence>
<proteinExistence type="predicted"/>
<keyword evidence="2" id="KW-1003">Cell membrane</keyword>
<feature type="transmembrane region" description="Helical" evidence="6">
    <location>
        <begin position="77"/>
        <end position="95"/>
    </location>
</feature>
<dbReference type="EMBL" id="RFEW01000001">
    <property type="protein sequence ID" value="RSO63350.1"/>
    <property type="molecule type" value="Genomic_DNA"/>
</dbReference>
<dbReference type="GO" id="GO:0005886">
    <property type="term" value="C:plasma membrane"/>
    <property type="evidence" value="ECO:0007669"/>
    <property type="project" value="UniProtKB-SubCell"/>
</dbReference>
<evidence type="ECO:0000256" key="4">
    <source>
        <dbReference type="ARBA" id="ARBA00022989"/>
    </source>
</evidence>
<name>A0A1C2PT40_ACIPI</name>
<feature type="domain" description="DUF3817" evidence="7">
    <location>
        <begin position="14"/>
        <end position="93"/>
    </location>
</feature>